<dbReference type="AlphaFoldDB" id="A0A177WV13"/>
<dbReference type="EMBL" id="DS022311">
    <property type="protein sequence ID" value="OAJ43928.1"/>
    <property type="molecule type" value="Genomic_DNA"/>
</dbReference>
<protein>
    <submittedName>
        <fullName evidence="3">Uncharacterized protein</fullName>
    </submittedName>
</protein>
<organism evidence="3 4">
    <name type="scientific">Batrachochytrium dendrobatidis (strain JEL423)</name>
    <dbReference type="NCBI Taxonomy" id="403673"/>
    <lineage>
        <taxon>Eukaryota</taxon>
        <taxon>Fungi</taxon>
        <taxon>Fungi incertae sedis</taxon>
        <taxon>Chytridiomycota</taxon>
        <taxon>Chytridiomycota incertae sedis</taxon>
        <taxon>Chytridiomycetes</taxon>
        <taxon>Rhizophydiales</taxon>
        <taxon>Rhizophydiales incertae sedis</taxon>
        <taxon>Batrachochytrium</taxon>
    </lineage>
</organism>
<dbReference type="VEuPathDB" id="FungiDB:BDEG_27240"/>
<dbReference type="STRING" id="403673.A0A177WV13"/>
<keyword evidence="2" id="KW-0732">Signal</keyword>
<reference evidence="3 4" key="1">
    <citation type="submission" date="2006-10" db="EMBL/GenBank/DDBJ databases">
        <title>The Genome Sequence of Batrachochytrium dendrobatidis JEL423.</title>
        <authorList>
            <consortium name="The Broad Institute Genome Sequencing Platform"/>
            <person name="Birren B."/>
            <person name="Lander E."/>
            <person name="Galagan J."/>
            <person name="Cuomo C."/>
            <person name="Devon K."/>
            <person name="Jaffe D."/>
            <person name="Butler J."/>
            <person name="Alvarez P."/>
            <person name="Gnerre S."/>
            <person name="Grabherr M."/>
            <person name="Kleber M."/>
            <person name="Mauceli E."/>
            <person name="Brockman W."/>
            <person name="Young S."/>
            <person name="LaButti K."/>
            <person name="Sykes S."/>
            <person name="DeCaprio D."/>
            <person name="Crawford M."/>
            <person name="Koehrsen M."/>
            <person name="Engels R."/>
            <person name="Montgomery P."/>
            <person name="Pearson M."/>
            <person name="Howarth C."/>
            <person name="Larson L."/>
            <person name="White J."/>
            <person name="O'Leary S."/>
            <person name="Kodira C."/>
            <person name="Zeng Q."/>
            <person name="Yandava C."/>
            <person name="Alvarado L."/>
            <person name="Longcore J."/>
            <person name="James T."/>
        </authorList>
    </citation>
    <scope>NUCLEOTIDE SEQUENCE [LARGE SCALE GENOMIC DNA]</scope>
    <source>
        <strain evidence="3 4">JEL423</strain>
    </source>
</reference>
<feature type="region of interest" description="Disordered" evidence="1">
    <location>
        <begin position="18"/>
        <end position="134"/>
    </location>
</feature>
<reference evidence="3 4" key="2">
    <citation type="submission" date="2016-05" db="EMBL/GenBank/DDBJ databases">
        <title>Lineage-specific infection strategies underlie the spectrum of fungal disease in amphibians.</title>
        <authorList>
            <person name="Cuomo C.A."/>
            <person name="Farrer R.A."/>
            <person name="James T."/>
            <person name="Longcore J."/>
            <person name="Birren B."/>
        </authorList>
    </citation>
    <scope>NUCLEOTIDE SEQUENCE [LARGE SCALE GENOMIC DNA]</scope>
    <source>
        <strain evidence="3 4">JEL423</strain>
    </source>
</reference>
<accession>A0A177WV13</accession>
<feature type="chain" id="PRO_5008077987" evidence="2">
    <location>
        <begin position="18"/>
        <end position="161"/>
    </location>
</feature>
<evidence type="ECO:0000256" key="1">
    <source>
        <dbReference type="SAM" id="MobiDB-lite"/>
    </source>
</evidence>
<proteinExistence type="predicted"/>
<feature type="signal peptide" evidence="2">
    <location>
        <begin position="1"/>
        <end position="17"/>
    </location>
</feature>
<dbReference type="Proteomes" id="UP000077115">
    <property type="component" value="Unassembled WGS sequence"/>
</dbReference>
<evidence type="ECO:0000256" key="2">
    <source>
        <dbReference type="SAM" id="SignalP"/>
    </source>
</evidence>
<gene>
    <name evidence="3" type="ORF">BDEG_27240</name>
</gene>
<sequence>MKFTAIIVSVFVASAVASKHSRHSSSVAPVPYGGETPKPVATTTPCADETPVPKPVSTPAYPASETPKPVATTTPCADETPAPKPVSTPAYPASENPKPAAASTPHPEETPVPTPVSPLSEVSPKASPAYAAGGDVPIYSSSNINSLSAAAAVVAIAALFV</sequence>
<evidence type="ECO:0000313" key="3">
    <source>
        <dbReference type="EMBL" id="OAJ43928.1"/>
    </source>
</evidence>
<name>A0A177WV13_BATDL</name>
<evidence type="ECO:0000313" key="4">
    <source>
        <dbReference type="Proteomes" id="UP000077115"/>
    </source>
</evidence>